<feature type="compositionally biased region" description="Polar residues" evidence="1">
    <location>
        <begin position="131"/>
        <end position="144"/>
    </location>
</feature>
<feature type="compositionally biased region" description="Polar residues" evidence="1">
    <location>
        <begin position="244"/>
        <end position="259"/>
    </location>
</feature>
<evidence type="ECO:0000313" key="2">
    <source>
        <dbReference type="EMBL" id="KAA8521660.1"/>
    </source>
</evidence>
<accession>A0A5J4ZTF6</accession>
<dbReference type="Proteomes" id="UP000325577">
    <property type="component" value="Linkage Group LG5"/>
</dbReference>
<feature type="region of interest" description="Disordered" evidence="1">
    <location>
        <begin position="114"/>
        <end position="175"/>
    </location>
</feature>
<feature type="compositionally biased region" description="Polar residues" evidence="1">
    <location>
        <begin position="210"/>
        <end position="219"/>
    </location>
</feature>
<evidence type="ECO:0000313" key="3">
    <source>
        <dbReference type="Proteomes" id="UP000325577"/>
    </source>
</evidence>
<proteinExistence type="predicted"/>
<feature type="compositionally biased region" description="Polar residues" evidence="1">
    <location>
        <begin position="1"/>
        <end position="15"/>
    </location>
</feature>
<feature type="compositionally biased region" description="Polar residues" evidence="1">
    <location>
        <begin position="36"/>
        <end position="55"/>
    </location>
</feature>
<gene>
    <name evidence="2" type="ORF">F0562_012350</name>
</gene>
<reference evidence="2 3" key="1">
    <citation type="submission" date="2019-09" db="EMBL/GenBank/DDBJ databases">
        <title>A chromosome-level genome assembly of the Chinese tupelo Nyssa sinensis.</title>
        <authorList>
            <person name="Yang X."/>
            <person name="Kang M."/>
            <person name="Yang Y."/>
            <person name="Xiong H."/>
            <person name="Wang M."/>
            <person name="Zhang Z."/>
            <person name="Wang Z."/>
            <person name="Wu H."/>
            <person name="Ma T."/>
            <person name="Liu J."/>
            <person name="Xi Z."/>
        </authorList>
    </citation>
    <scope>NUCLEOTIDE SEQUENCE [LARGE SCALE GENOMIC DNA]</scope>
    <source>
        <strain evidence="2">J267</strain>
        <tissue evidence="2">Leaf</tissue>
    </source>
</reference>
<protein>
    <submittedName>
        <fullName evidence="2">Uncharacterized protein</fullName>
    </submittedName>
</protein>
<organism evidence="2 3">
    <name type="scientific">Nyssa sinensis</name>
    <dbReference type="NCBI Taxonomy" id="561372"/>
    <lineage>
        <taxon>Eukaryota</taxon>
        <taxon>Viridiplantae</taxon>
        <taxon>Streptophyta</taxon>
        <taxon>Embryophyta</taxon>
        <taxon>Tracheophyta</taxon>
        <taxon>Spermatophyta</taxon>
        <taxon>Magnoliopsida</taxon>
        <taxon>eudicotyledons</taxon>
        <taxon>Gunneridae</taxon>
        <taxon>Pentapetalae</taxon>
        <taxon>asterids</taxon>
        <taxon>Cornales</taxon>
        <taxon>Nyssaceae</taxon>
        <taxon>Nyssa</taxon>
    </lineage>
</organism>
<feature type="compositionally biased region" description="Low complexity" evidence="1">
    <location>
        <begin position="151"/>
        <end position="164"/>
    </location>
</feature>
<dbReference type="EMBL" id="CM018048">
    <property type="protein sequence ID" value="KAA8521660.1"/>
    <property type="molecule type" value="Genomic_DNA"/>
</dbReference>
<keyword evidence="3" id="KW-1185">Reference proteome</keyword>
<feature type="region of interest" description="Disordered" evidence="1">
    <location>
        <begin position="210"/>
        <end position="260"/>
    </location>
</feature>
<feature type="compositionally biased region" description="Low complexity" evidence="1">
    <location>
        <begin position="116"/>
        <end position="130"/>
    </location>
</feature>
<feature type="compositionally biased region" description="Low complexity" evidence="1">
    <location>
        <begin position="22"/>
        <end position="33"/>
    </location>
</feature>
<evidence type="ECO:0000256" key="1">
    <source>
        <dbReference type="SAM" id="MobiDB-lite"/>
    </source>
</evidence>
<feature type="region of interest" description="Disordered" evidence="1">
    <location>
        <begin position="1"/>
        <end position="58"/>
    </location>
</feature>
<dbReference type="AlphaFoldDB" id="A0A5J4ZTF6"/>
<sequence>MDRNSRSFSEGSNTNKHPEEVNAQNGAQNAQAGEQRASTSAYPPSQNSFGGSNTHQHPEEVNAQTGAQNAQTGITQSKTVSANGIQVNDYGFMAFRSTVSRFDISNPVEVNAQTGAQNAQASAQRASTSAYPPSQNSSEGSNTHQHPEDVNAQTGAQNAQAGAQRVSTSASTPLPSSIAKYTTVSENGIQVNDYGFMAAWSTVDRLSITNPVTINNSGNKKADTIDNGLDKNVSMPSNPSPNPQKGNSGEPQNNSNELTPRNIDIDAVKGDQISFTPLPLDETCNAPNQRRVNGSEHMELDQPHIRQGITAWIRTILLNFIFKFLFDWINRRLKN</sequence>
<name>A0A5J4ZTF6_9ASTE</name>
<feature type="compositionally biased region" description="Polar residues" evidence="1">
    <location>
        <begin position="165"/>
        <end position="175"/>
    </location>
</feature>